<dbReference type="WBParaSite" id="Csp11.Scaffold629.g10991.t2">
    <property type="protein sequence ID" value="Csp11.Scaffold629.g10991.t2"/>
    <property type="gene ID" value="Csp11.Scaffold629.g10991"/>
</dbReference>
<feature type="compositionally biased region" description="Gly residues" evidence="1">
    <location>
        <begin position="292"/>
        <end position="303"/>
    </location>
</feature>
<dbReference type="AlphaFoldDB" id="A0A1I7TRB4"/>
<dbReference type="Proteomes" id="UP000095282">
    <property type="component" value="Unplaced"/>
</dbReference>
<feature type="compositionally biased region" description="Polar residues" evidence="1">
    <location>
        <begin position="137"/>
        <end position="158"/>
    </location>
</feature>
<reference evidence="3" key="1">
    <citation type="submission" date="2016-11" db="UniProtKB">
        <authorList>
            <consortium name="WormBaseParasite"/>
        </authorList>
    </citation>
    <scope>IDENTIFICATION</scope>
</reference>
<accession>A0A1I7TRB4</accession>
<organism evidence="2 3">
    <name type="scientific">Caenorhabditis tropicalis</name>
    <dbReference type="NCBI Taxonomy" id="1561998"/>
    <lineage>
        <taxon>Eukaryota</taxon>
        <taxon>Metazoa</taxon>
        <taxon>Ecdysozoa</taxon>
        <taxon>Nematoda</taxon>
        <taxon>Chromadorea</taxon>
        <taxon>Rhabditida</taxon>
        <taxon>Rhabditina</taxon>
        <taxon>Rhabditomorpha</taxon>
        <taxon>Rhabditoidea</taxon>
        <taxon>Rhabditidae</taxon>
        <taxon>Peloderinae</taxon>
        <taxon>Caenorhabditis</taxon>
    </lineage>
</organism>
<keyword evidence="2" id="KW-1185">Reference proteome</keyword>
<sequence>MTSVRMMGSLSIMIPAKNLSDWKILNNIYLRTNVILQMNMEVMNSMIYTMILMTIGLKEPAMKILNLMRMIMNCLLKMITTMTINRDLDESSHETIENDGNRNSVKQNDFCFPEESAHDSSSSSITSSGSDYHPPRQFSQPSSSGLRGTNNNLHWSSSENDETFDKTMDNVEKMKSLTTRRREHRGRGRQEGLRFRKVVQQQQKEKDRRKKVGNSPGLPTRGRGSRGGKIGIRLYPHSNGSTASGISKTSSSEKPAPQAPNESEKVDGNGRGRGRGRGRSRGRGVRLDHGMGHGTVAGPGSEGESGRESDFERAGGSGRDGKSGTGTQSGRESGIEREGGSGRAGGTGTGAGGSGRAGGTGTGAGGSGRAGADYGRESGTQRASKTPLAQVLTRQAAKRRSRERRRKS</sequence>
<feature type="compositionally biased region" description="Low complexity" evidence="1">
    <location>
        <begin position="240"/>
        <end position="252"/>
    </location>
</feature>
<protein>
    <submittedName>
        <fullName evidence="3">Fibroin heavy chain-like</fullName>
    </submittedName>
</protein>
<evidence type="ECO:0000256" key="1">
    <source>
        <dbReference type="SAM" id="MobiDB-lite"/>
    </source>
</evidence>
<evidence type="ECO:0000313" key="3">
    <source>
        <dbReference type="WBParaSite" id="Csp11.Scaffold629.g10991.t2"/>
    </source>
</evidence>
<evidence type="ECO:0000313" key="2">
    <source>
        <dbReference type="Proteomes" id="UP000095282"/>
    </source>
</evidence>
<feature type="compositionally biased region" description="Basic and acidic residues" evidence="1">
    <location>
        <begin position="304"/>
        <end position="313"/>
    </location>
</feature>
<feature type="compositionally biased region" description="Basic residues" evidence="1">
    <location>
        <begin position="272"/>
        <end position="284"/>
    </location>
</feature>
<feature type="compositionally biased region" description="Basic residues" evidence="1">
    <location>
        <begin position="178"/>
        <end position="187"/>
    </location>
</feature>
<feature type="compositionally biased region" description="Basic residues" evidence="1">
    <location>
        <begin position="396"/>
        <end position="408"/>
    </location>
</feature>
<name>A0A1I7TRB4_9PELO</name>
<proteinExistence type="predicted"/>
<feature type="compositionally biased region" description="Gly residues" evidence="1">
    <location>
        <begin position="341"/>
        <end position="369"/>
    </location>
</feature>
<feature type="compositionally biased region" description="Low complexity" evidence="1">
    <location>
        <begin position="119"/>
        <end position="130"/>
    </location>
</feature>
<feature type="region of interest" description="Disordered" evidence="1">
    <location>
        <begin position="113"/>
        <end position="408"/>
    </location>
</feature>
<feature type="compositionally biased region" description="Basic and acidic residues" evidence="1">
    <location>
        <begin position="163"/>
        <end position="175"/>
    </location>
</feature>